<keyword evidence="3" id="KW-1185">Reference proteome</keyword>
<reference evidence="2" key="2">
    <citation type="submission" date="2021-03" db="UniProtKB">
        <authorList>
            <consortium name="EnsemblPlants"/>
        </authorList>
    </citation>
    <scope>IDENTIFICATION</scope>
</reference>
<dbReference type="Proteomes" id="UP000596661">
    <property type="component" value="Chromosome 6"/>
</dbReference>
<dbReference type="EnsemblPlants" id="evm.model.06.1612">
    <property type="protein sequence ID" value="cds.evm.model.06.1612"/>
    <property type="gene ID" value="evm.TU.06.1612"/>
</dbReference>
<reference evidence="2" key="1">
    <citation type="submission" date="2018-11" db="EMBL/GenBank/DDBJ databases">
        <authorList>
            <person name="Grassa J C."/>
        </authorList>
    </citation>
    <scope>NUCLEOTIDE SEQUENCE [LARGE SCALE GENOMIC DNA]</scope>
</reference>
<sequence>MVSTENLANSSMARPSTRSQDGVPPPAIEHNPSDSNPDATSALVANNSMAPRRVPSSRSRSHNEEDNTEPVHPSPIPPPNNSSQPTRRSLLD</sequence>
<evidence type="ECO:0000313" key="3">
    <source>
        <dbReference type="Proteomes" id="UP000596661"/>
    </source>
</evidence>
<feature type="compositionally biased region" description="Polar residues" evidence="1">
    <location>
        <begin position="33"/>
        <end position="49"/>
    </location>
</feature>
<dbReference type="EMBL" id="UZAU01000615">
    <property type="status" value="NOT_ANNOTATED_CDS"/>
    <property type="molecule type" value="Genomic_DNA"/>
</dbReference>
<feature type="compositionally biased region" description="Polar residues" evidence="1">
    <location>
        <begin position="1"/>
        <end position="20"/>
    </location>
</feature>
<dbReference type="AlphaFoldDB" id="A0A803PV85"/>
<evidence type="ECO:0000313" key="2">
    <source>
        <dbReference type="EnsemblPlants" id="cds.evm.model.06.1612"/>
    </source>
</evidence>
<feature type="region of interest" description="Disordered" evidence="1">
    <location>
        <begin position="1"/>
        <end position="92"/>
    </location>
</feature>
<evidence type="ECO:0000256" key="1">
    <source>
        <dbReference type="SAM" id="MobiDB-lite"/>
    </source>
</evidence>
<organism evidence="2 3">
    <name type="scientific">Cannabis sativa</name>
    <name type="common">Hemp</name>
    <name type="synonym">Marijuana</name>
    <dbReference type="NCBI Taxonomy" id="3483"/>
    <lineage>
        <taxon>Eukaryota</taxon>
        <taxon>Viridiplantae</taxon>
        <taxon>Streptophyta</taxon>
        <taxon>Embryophyta</taxon>
        <taxon>Tracheophyta</taxon>
        <taxon>Spermatophyta</taxon>
        <taxon>Magnoliopsida</taxon>
        <taxon>eudicotyledons</taxon>
        <taxon>Gunneridae</taxon>
        <taxon>Pentapetalae</taxon>
        <taxon>rosids</taxon>
        <taxon>fabids</taxon>
        <taxon>Rosales</taxon>
        <taxon>Cannabaceae</taxon>
        <taxon>Cannabis</taxon>
    </lineage>
</organism>
<proteinExistence type="predicted"/>
<dbReference type="Gramene" id="evm.model.06.1612">
    <property type="protein sequence ID" value="cds.evm.model.06.1612"/>
    <property type="gene ID" value="evm.TU.06.1612"/>
</dbReference>
<name>A0A803PV85_CANSA</name>
<protein>
    <submittedName>
        <fullName evidence="2">Uncharacterized protein</fullName>
    </submittedName>
</protein>
<accession>A0A803PV85</accession>